<organism evidence="2">
    <name type="scientific">Limosilactobacillus reuteri</name>
    <name type="common">Lactobacillus reuteri</name>
    <dbReference type="NCBI Taxonomy" id="1598"/>
    <lineage>
        <taxon>Bacteria</taxon>
        <taxon>Bacillati</taxon>
        <taxon>Bacillota</taxon>
        <taxon>Bacilli</taxon>
        <taxon>Lactobacillales</taxon>
        <taxon>Lactobacillaceae</taxon>
        <taxon>Limosilactobacillus</taxon>
    </lineage>
</organism>
<dbReference type="PROSITE" id="PS00383">
    <property type="entry name" value="TYR_PHOSPHATASE_1"/>
    <property type="match status" value="1"/>
</dbReference>
<reference evidence="2" key="1">
    <citation type="submission" date="2015-10" db="EMBL/GenBank/DDBJ databases">
        <authorList>
            <person name="Gilbert D.G."/>
        </authorList>
    </citation>
    <scope>NUCLEOTIDE SEQUENCE</scope>
    <source>
        <strain evidence="2">3c6</strain>
    </source>
</reference>
<accession>A0A0U5JRS7</accession>
<dbReference type="InterPro" id="IPR029021">
    <property type="entry name" value="Prot-tyrosine_phosphatase-like"/>
</dbReference>
<dbReference type="PANTHER" id="PTHR31126">
    <property type="entry name" value="TYROSINE-PROTEIN PHOSPHATASE"/>
    <property type="match status" value="1"/>
</dbReference>
<comment type="similarity">
    <text evidence="1">Belongs to the protein-tyrosine phosphatase family.</text>
</comment>
<sequence length="264" mass="30433">MANHQRILEFENGFNFRDLGGYRTTNGKSLKWNNLVRSAHLSYFTHAEQRKLYGYGIRTIIDFRSTSEVALYPDQLTSFMNYIRIPVFDNDLTESNISVTEARKSFSKDSQAGLNRMMEVYCQFVTDEKAQEAFHTFIKKLCLHSAQGGVLFHCSAGKDRTGLGAIYLLNLLQVPADIIYQDYILTNKASTKMIKERLRYAVKNDLGDNYLHSIYDLSTANRCYYDQAISLINNKYGGMTSYLKDVLQISNSMVEQLRYLYLTK</sequence>
<name>A0A0U5JRS7_LIMRT</name>
<dbReference type="PANTHER" id="PTHR31126:SF1">
    <property type="entry name" value="TYROSINE SPECIFIC PROTEIN PHOSPHATASES DOMAIN-CONTAINING PROTEIN"/>
    <property type="match status" value="1"/>
</dbReference>
<dbReference type="Pfam" id="PF13350">
    <property type="entry name" value="Y_phosphatase3"/>
    <property type="match status" value="1"/>
</dbReference>
<proteinExistence type="inferred from homology"/>
<dbReference type="AlphaFoldDB" id="A0A0U5JRS7"/>
<dbReference type="GO" id="GO:0004721">
    <property type="term" value="F:phosphoprotein phosphatase activity"/>
    <property type="evidence" value="ECO:0007669"/>
    <property type="project" value="InterPro"/>
</dbReference>
<gene>
    <name evidence="2" type="ORF">LRLP16767_LR3C6_01190</name>
</gene>
<dbReference type="Gene3D" id="3.90.190.10">
    <property type="entry name" value="Protein tyrosine phosphatase superfamily"/>
    <property type="match status" value="1"/>
</dbReference>
<evidence type="ECO:0000313" key="2">
    <source>
        <dbReference type="EMBL" id="CUR39224.1"/>
    </source>
</evidence>
<dbReference type="InterPro" id="IPR016130">
    <property type="entry name" value="Tyr_Pase_AS"/>
</dbReference>
<dbReference type="SUPFAM" id="SSF52799">
    <property type="entry name" value="(Phosphotyrosine protein) phosphatases II"/>
    <property type="match status" value="1"/>
</dbReference>
<evidence type="ECO:0000256" key="1">
    <source>
        <dbReference type="ARBA" id="ARBA00009580"/>
    </source>
</evidence>
<dbReference type="InterPro" id="IPR026893">
    <property type="entry name" value="Tyr/Ser_Pase_IphP-type"/>
</dbReference>
<dbReference type="EMBL" id="LN887421">
    <property type="protein sequence ID" value="CUR39224.1"/>
    <property type="molecule type" value="Genomic_DNA"/>
</dbReference>
<protein>
    <submittedName>
        <fullName evidence="2">Protein tyrosine/serine phosphatase</fullName>
    </submittedName>
</protein>